<evidence type="ECO:0008006" key="4">
    <source>
        <dbReference type="Google" id="ProtNLM"/>
    </source>
</evidence>
<feature type="region of interest" description="Disordered" evidence="1">
    <location>
        <begin position="161"/>
        <end position="205"/>
    </location>
</feature>
<dbReference type="Proteomes" id="UP001211907">
    <property type="component" value="Unassembled WGS sequence"/>
</dbReference>
<proteinExistence type="predicted"/>
<feature type="compositionally biased region" description="Basic and acidic residues" evidence="1">
    <location>
        <begin position="161"/>
        <end position="171"/>
    </location>
</feature>
<organism evidence="2 3">
    <name type="scientific">Physocladia obscura</name>
    <dbReference type="NCBI Taxonomy" id="109957"/>
    <lineage>
        <taxon>Eukaryota</taxon>
        <taxon>Fungi</taxon>
        <taxon>Fungi incertae sedis</taxon>
        <taxon>Chytridiomycota</taxon>
        <taxon>Chytridiomycota incertae sedis</taxon>
        <taxon>Chytridiomycetes</taxon>
        <taxon>Chytridiales</taxon>
        <taxon>Chytriomycetaceae</taxon>
        <taxon>Physocladia</taxon>
    </lineage>
</organism>
<feature type="compositionally biased region" description="Basic and acidic residues" evidence="1">
    <location>
        <begin position="18"/>
        <end position="29"/>
    </location>
</feature>
<feature type="compositionally biased region" description="Low complexity" evidence="1">
    <location>
        <begin position="176"/>
        <end position="202"/>
    </location>
</feature>
<accession>A0AAD5T6C2</accession>
<dbReference type="EMBL" id="JADGJH010000821">
    <property type="protein sequence ID" value="KAJ3122281.1"/>
    <property type="molecule type" value="Genomic_DNA"/>
</dbReference>
<feature type="region of interest" description="Disordered" evidence="1">
    <location>
        <begin position="1"/>
        <end position="31"/>
    </location>
</feature>
<keyword evidence="3" id="KW-1185">Reference proteome</keyword>
<dbReference type="AlphaFoldDB" id="A0AAD5T6C2"/>
<feature type="non-terminal residue" evidence="2">
    <location>
        <position position="1"/>
    </location>
</feature>
<sequence length="1002" mass="112082">MSEEFIESKQISVKQPKRKPDSIKQECRHQNPPVAHLTAIKPPAKSPQPSLSWTETANVLIADCIDPSKCNQSLFASIQIFLTPLHTWTFSDALRPKPSIKKSKSKESFHQLESALENLSLDDGSSVISIELKSLKSFALQILNQTYKTIQSLPKENADFKNSNEEIKDRSSQTLKSAKSSVSRKTSSATLSSKPSVSSLRSTKTRTPSEISISLTVGKEDHGTFLTQIALACFDAIQSFEKHLSKSTYTSNDVPSASHSNYESEKALSNVATRLVEAGQIENAGKVLQILHQKICATSETFPVVSIPEITRRPSTLKPRASKLNLGTTVNIGTIKSDQQSSATSATQNLHKLLQIELNLENDEHLSSALPWMKSRNNPPPLSLIAATIFNSLRCVLIPGRVKDGKIFKDIASNPFGLLHWCMQLKQSDFGAGAKMFDSVFRYLHKIGGMLTDPVLAFLCKHLSLKFFFHASSFSCEIFLDLALRNFSSSEKVSDLLLEYYQWILNTLDEMRLNSLNMSHRYLLLLDQLFTTSRKMGFVEVNAHSCRIIQQTMITEISTTSPFTVIMANFVKTSMWIELFFSETHETDALDSNTTNSADLILDYLKCSSELLRKYPICELNLILPSLANGANTRSSNNEIEFFKDVTRIYSRMLDICRKAVAKNNFGVNTQLLDKERVVSSVVDMFSFWMNAISISDSDSDFSSRCEIVRKIAPSAVYLKLAFAKIDFEQSGSDDRNILQIIQQIKIICEKLSYGDGFNWIATACYNFGSAMYKENAFEKAVQWFQLSCANLEICKIFVLGSGKSDADICKTLMKRYESLGICLNSMNNSEATLAFLDESCIGPNGKIQDQSAIKMLDKIMKVIGSKNFNGNIPNLAVLSGIADSRMKFTLLEYELDYLLGGFDGTKDFHAHSRMQSVLKNILKLDRVEELPIMKARCLVHRANLLRFSGSGHIPLAISDCLKAIYILSSQKEKFNDVSLYDELAIANTTLGICYNETDQYQ</sequence>
<comment type="caution">
    <text evidence="2">The sequence shown here is derived from an EMBL/GenBank/DDBJ whole genome shotgun (WGS) entry which is preliminary data.</text>
</comment>
<evidence type="ECO:0000313" key="3">
    <source>
        <dbReference type="Proteomes" id="UP001211907"/>
    </source>
</evidence>
<protein>
    <recommendedName>
        <fullName evidence="4">Separase</fullName>
    </recommendedName>
</protein>
<name>A0AAD5T6C2_9FUNG</name>
<gene>
    <name evidence="2" type="ORF">HK100_012060</name>
</gene>
<evidence type="ECO:0000313" key="2">
    <source>
        <dbReference type="EMBL" id="KAJ3122281.1"/>
    </source>
</evidence>
<reference evidence="2" key="1">
    <citation type="submission" date="2020-05" db="EMBL/GenBank/DDBJ databases">
        <title>Phylogenomic resolution of chytrid fungi.</title>
        <authorList>
            <person name="Stajich J.E."/>
            <person name="Amses K."/>
            <person name="Simmons R."/>
            <person name="Seto K."/>
            <person name="Myers J."/>
            <person name="Bonds A."/>
            <person name="Quandt C.A."/>
            <person name="Barry K."/>
            <person name="Liu P."/>
            <person name="Grigoriev I."/>
            <person name="Longcore J.E."/>
            <person name="James T.Y."/>
        </authorList>
    </citation>
    <scope>NUCLEOTIDE SEQUENCE</scope>
    <source>
        <strain evidence="2">JEL0513</strain>
    </source>
</reference>
<evidence type="ECO:0000256" key="1">
    <source>
        <dbReference type="SAM" id="MobiDB-lite"/>
    </source>
</evidence>